<accession>A0A5J9WHQ0</accession>
<evidence type="ECO:0000313" key="3">
    <source>
        <dbReference type="Proteomes" id="UP000324897"/>
    </source>
</evidence>
<feature type="compositionally biased region" description="Basic residues" evidence="1">
    <location>
        <begin position="296"/>
        <end position="320"/>
    </location>
</feature>
<feature type="compositionally biased region" description="Basic and acidic residues" evidence="1">
    <location>
        <begin position="329"/>
        <end position="360"/>
    </location>
</feature>
<sequence length="379" mass="43746">MRSPKRRRRSPISPKSRSANRNPSPQRRSISPYNSKSPDHSRRSLSSDIEKETNGAPSNKDRVVLERNRDRSDDDDNESEQHRLSKSSRPSNNAERNSTRDSSFKSPGKHISKDSTDTSADEEEGSRARENSRKANSARRKTKDFSTDLHSKKVDDDSSPGEKSPFMSRDSSKSFQKKHLDQISESSEDELAGRKMNRQIDSPADSRGKEREDSQSEDGSPVKKTKKRTDGNSLIDSGSSGSEEPERHKSHTEKRKHKKSHKHNKHNDDSSESDSELDDKEAKRRRKEEKKLRKEERRRRREERHRRRAERHASKQKRKHLDTDTPPSDPEKEQSSDSDAVVRKRDAHTSREESDPKKLEIELREKALESLRAKKAINH</sequence>
<dbReference type="GO" id="GO:0005681">
    <property type="term" value="C:spliceosomal complex"/>
    <property type="evidence" value="ECO:0007669"/>
    <property type="project" value="TreeGrafter"/>
</dbReference>
<comment type="caution">
    <text evidence="2">The sequence shown here is derived from an EMBL/GenBank/DDBJ whole genome shotgun (WGS) entry which is preliminary data.</text>
</comment>
<feature type="compositionally biased region" description="Basic and acidic residues" evidence="1">
    <location>
        <begin position="204"/>
        <end position="214"/>
    </location>
</feature>
<feature type="compositionally biased region" description="Polar residues" evidence="1">
    <location>
        <begin position="231"/>
        <end position="242"/>
    </location>
</feature>
<dbReference type="OrthoDB" id="163257at2759"/>
<dbReference type="AlphaFoldDB" id="A0A5J9WHQ0"/>
<protein>
    <recommendedName>
        <fullName evidence="4">PWI domain-containing protein</fullName>
    </recommendedName>
</protein>
<evidence type="ECO:0008006" key="4">
    <source>
        <dbReference type="Google" id="ProtNLM"/>
    </source>
</evidence>
<feature type="region of interest" description="Disordered" evidence="1">
    <location>
        <begin position="1"/>
        <end position="360"/>
    </location>
</feature>
<feature type="compositionally biased region" description="Basic residues" evidence="1">
    <location>
        <begin position="1"/>
        <end position="10"/>
    </location>
</feature>
<dbReference type="PANTHER" id="PTHR23148:SF0">
    <property type="entry name" value="SERINE_ARGININE REPETITIVE MATRIX PROTEIN 1"/>
    <property type="match status" value="1"/>
</dbReference>
<organism evidence="2 3">
    <name type="scientific">Eragrostis curvula</name>
    <name type="common">weeping love grass</name>
    <dbReference type="NCBI Taxonomy" id="38414"/>
    <lineage>
        <taxon>Eukaryota</taxon>
        <taxon>Viridiplantae</taxon>
        <taxon>Streptophyta</taxon>
        <taxon>Embryophyta</taxon>
        <taxon>Tracheophyta</taxon>
        <taxon>Spermatophyta</taxon>
        <taxon>Magnoliopsida</taxon>
        <taxon>Liliopsida</taxon>
        <taxon>Poales</taxon>
        <taxon>Poaceae</taxon>
        <taxon>PACMAD clade</taxon>
        <taxon>Chloridoideae</taxon>
        <taxon>Eragrostideae</taxon>
        <taxon>Eragrostidinae</taxon>
        <taxon>Eragrostis</taxon>
    </lineage>
</organism>
<dbReference type="InterPro" id="IPR052225">
    <property type="entry name" value="Ser/Arg_repetitive_matrix"/>
</dbReference>
<evidence type="ECO:0000313" key="2">
    <source>
        <dbReference type="EMBL" id="TVU47593.1"/>
    </source>
</evidence>
<name>A0A5J9WHQ0_9POAL</name>
<dbReference type="EMBL" id="RWGY01000004">
    <property type="protein sequence ID" value="TVU47593.1"/>
    <property type="molecule type" value="Genomic_DNA"/>
</dbReference>
<dbReference type="GO" id="GO:0048024">
    <property type="term" value="P:regulation of mRNA splicing, via spliceosome"/>
    <property type="evidence" value="ECO:0007669"/>
    <property type="project" value="TreeGrafter"/>
</dbReference>
<evidence type="ECO:0000256" key="1">
    <source>
        <dbReference type="SAM" id="MobiDB-lite"/>
    </source>
</evidence>
<dbReference type="Proteomes" id="UP000324897">
    <property type="component" value="Chromosome 5"/>
</dbReference>
<feature type="compositionally biased region" description="Basic and acidic residues" evidence="1">
    <location>
        <begin position="48"/>
        <end position="72"/>
    </location>
</feature>
<feature type="compositionally biased region" description="Basic residues" evidence="1">
    <location>
        <begin position="248"/>
        <end position="265"/>
    </location>
</feature>
<feature type="compositionally biased region" description="Acidic residues" evidence="1">
    <location>
        <begin position="270"/>
        <end position="279"/>
    </location>
</feature>
<feature type="compositionally biased region" description="Polar residues" evidence="1">
    <location>
        <begin position="87"/>
        <end position="96"/>
    </location>
</feature>
<reference evidence="2 3" key="1">
    <citation type="journal article" date="2019" name="Sci. Rep.">
        <title>A high-quality genome of Eragrostis curvula grass provides insights into Poaceae evolution and supports new strategies to enhance forage quality.</title>
        <authorList>
            <person name="Carballo J."/>
            <person name="Santos B.A.C.M."/>
            <person name="Zappacosta D."/>
            <person name="Garbus I."/>
            <person name="Selva J.P."/>
            <person name="Gallo C.A."/>
            <person name="Diaz A."/>
            <person name="Albertini E."/>
            <person name="Caccamo M."/>
            <person name="Echenique V."/>
        </authorList>
    </citation>
    <scope>NUCLEOTIDE SEQUENCE [LARGE SCALE GENOMIC DNA]</scope>
    <source>
        <strain evidence="3">cv. Victoria</strain>
        <tissue evidence="2">Leaf</tissue>
    </source>
</reference>
<dbReference type="GO" id="GO:0003723">
    <property type="term" value="F:RNA binding"/>
    <property type="evidence" value="ECO:0007669"/>
    <property type="project" value="TreeGrafter"/>
</dbReference>
<dbReference type="PANTHER" id="PTHR23148">
    <property type="entry name" value="SERINE/ARGININE REGULATED NUCLEAR MATRIX PROTEIN"/>
    <property type="match status" value="1"/>
</dbReference>
<keyword evidence="3" id="KW-1185">Reference proteome</keyword>
<dbReference type="Gramene" id="TVU47593">
    <property type="protein sequence ID" value="TVU47593"/>
    <property type="gene ID" value="EJB05_07199"/>
</dbReference>
<feature type="compositionally biased region" description="Basic and acidic residues" evidence="1">
    <location>
        <begin position="143"/>
        <end position="156"/>
    </location>
</feature>
<gene>
    <name evidence="2" type="ORF">EJB05_07199</name>
</gene>
<feature type="compositionally biased region" description="Polar residues" evidence="1">
    <location>
        <begin position="19"/>
        <end position="36"/>
    </location>
</feature>
<proteinExistence type="predicted"/>